<accession>A0AAD3CEM3</accession>
<sequence length="258" mass="29147">MTERKELLNLDEKRKALEEEASVITDELMTAVDGKEPMGISTPLVDEEGYPRADIDVYRARHLRKRLNEIKYDHDVIMKKIEQEMLKIESNDKEAERIARQSRKPKPKFDPVSGKWVCSNADGTVAGIENGHLRSFNDIGKENEVQDMSQKTENSNIEDKVEMEEILRAFAKIELVSLDSPAQEAGLKKDDLILKFGSVDYSNNRQLRALGEIVQNSYANGSSITIRVSRNDKNLSLKLSPQQWPGKGLVGCTFSPVL</sequence>
<proteinExistence type="predicted"/>
<comment type="caution">
    <text evidence="3">The sequence shown here is derived from an EMBL/GenBank/DDBJ whole genome shotgun (WGS) entry which is preliminary data.</text>
</comment>
<reference evidence="3 4" key="1">
    <citation type="journal article" date="2021" name="Sci. Rep.">
        <title>The genome of the diatom Chaetoceros tenuissimus carries an ancient integrated fragment of an extant virus.</title>
        <authorList>
            <person name="Hongo Y."/>
            <person name="Kimura K."/>
            <person name="Takaki Y."/>
            <person name="Yoshida Y."/>
            <person name="Baba S."/>
            <person name="Kobayashi G."/>
            <person name="Nagasaki K."/>
            <person name="Hano T."/>
            <person name="Tomaru Y."/>
        </authorList>
    </citation>
    <scope>NUCLEOTIDE SEQUENCE [LARGE SCALE GENOMIC DNA]</scope>
    <source>
        <strain evidence="3 4">NIES-3715</strain>
    </source>
</reference>
<dbReference type="GO" id="GO:0000502">
    <property type="term" value="C:proteasome complex"/>
    <property type="evidence" value="ECO:0007669"/>
    <property type="project" value="UniProtKB-KW"/>
</dbReference>
<evidence type="ECO:0000256" key="1">
    <source>
        <dbReference type="ARBA" id="ARBA00023186"/>
    </source>
</evidence>
<dbReference type="SUPFAM" id="SSF50156">
    <property type="entry name" value="PDZ domain-like"/>
    <property type="match status" value="1"/>
</dbReference>
<dbReference type="Pfam" id="PF18265">
    <property type="entry name" value="Nas2_N"/>
    <property type="match status" value="1"/>
</dbReference>
<feature type="domain" description="Nas2 N-terminal" evidence="2">
    <location>
        <begin position="8"/>
        <end position="86"/>
    </location>
</feature>
<dbReference type="PANTHER" id="PTHR12651:SF1">
    <property type="entry name" value="26S PROTEASOME NON-ATPASE REGULATORY SUBUNIT 9"/>
    <property type="match status" value="1"/>
</dbReference>
<dbReference type="InterPro" id="IPR036034">
    <property type="entry name" value="PDZ_sf"/>
</dbReference>
<dbReference type="InterPro" id="IPR040815">
    <property type="entry name" value="Nas2_N"/>
</dbReference>
<dbReference type="GO" id="GO:0070682">
    <property type="term" value="P:proteasome regulatory particle assembly"/>
    <property type="evidence" value="ECO:0007669"/>
    <property type="project" value="InterPro"/>
</dbReference>
<evidence type="ECO:0000313" key="4">
    <source>
        <dbReference type="Proteomes" id="UP001054902"/>
    </source>
</evidence>
<dbReference type="Proteomes" id="UP001054902">
    <property type="component" value="Unassembled WGS sequence"/>
</dbReference>
<dbReference type="GO" id="GO:0005737">
    <property type="term" value="C:cytoplasm"/>
    <property type="evidence" value="ECO:0007669"/>
    <property type="project" value="TreeGrafter"/>
</dbReference>
<name>A0AAD3CEM3_9STRA</name>
<evidence type="ECO:0000259" key="2">
    <source>
        <dbReference type="Pfam" id="PF18265"/>
    </source>
</evidence>
<dbReference type="EMBL" id="BLLK01000014">
    <property type="protein sequence ID" value="GFH43690.1"/>
    <property type="molecule type" value="Genomic_DNA"/>
</dbReference>
<dbReference type="Gene3D" id="6.10.140.1710">
    <property type="match status" value="1"/>
</dbReference>
<dbReference type="AlphaFoldDB" id="A0AAD3CEM3"/>
<dbReference type="InterPro" id="IPR035269">
    <property type="entry name" value="PSMD9"/>
</dbReference>
<organism evidence="3 4">
    <name type="scientific">Chaetoceros tenuissimus</name>
    <dbReference type="NCBI Taxonomy" id="426638"/>
    <lineage>
        <taxon>Eukaryota</taxon>
        <taxon>Sar</taxon>
        <taxon>Stramenopiles</taxon>
        <taxon>Ochrophyta</taxon>
        <taxon>Bacillariophyta</taxon>
        <taxon>Coscinodiscophyceae</taxon>
        <taxon>Chaetocerotophycidae</taxon>
        <taxon>Chaetocerotales</taxon>
        <taxon>Chaetocerotaceae</taxon>
        <taxon>Chaetoceros</taxon>
    </lineage>
</organism>
<keyword evidence="1" id="KW-0143">Chaperone</keyword>
<dbReference type="Gene3D" id="2.30.42.10">
    <property type="match status" value="1"/>
</dbReference>
<keyword evidence="3" id="KW-0647">Proteasome</keyword>
<dbReference type="FunFam" id="2.30.42.10:FF:000107">
    <property type="entry name" value="26S proteasome non-ATPase regulatory subunit 9"/>
    <property type="match status" value="1"/>
</dbReference>
<dbReference type="PANTHER" id="PTHR12651">
    <property type="entry name" value="26S PROTEASOME NON-ATPASE REGULATORY SUBUNIT 9"/>
    <property type="match status" value="1"/>
</dbReference>
<dbReference type="GO" id="GO:0005634">
    <property type="term" value="C:nucleus"/>
    <property type="evidence" value="ECO:0007669"/>
    <property type="project" value="TreeGrafter"/>
</dbReference>
<gene>
    <name evidence="3" type="ORF">CTEN210_00163</name>
</gene>
<protein>
    <submittedName>
        <fullName evidence="3">26S proteasome non-ATPase regulatory subunit 9</fullName>
    </submittedName>
</protein>
<evidence type="ECO:0000313" key="3">
    <source>
        <dbReference type="EMBL" id="GFH43690.1"/>
    </source>
</evidence>
<keyword evidence="4" id="KW-1185">Reference proteome</keyword>